<dbReference type="Pfam" id="PF06122">
    <property type="entry name" value="TraH"/>
    <property type="match status" value="1"/>
</dbReference>
<proteinExistence type="predicted"/>
<keyword evidence="1" id="KW-0732">Signal</keyword>
<dbReference type="GeneID" id="94376375"/>
<dbReference type="Proteomes" id="UP000824334">
    <property type="component" value="Chromosome"/>
</dbReference>
<gene>
    <name evidence="2" type="ORF">KWG56_13895</name>
</gene>
<dbReference type="InterPro" id="IPR010927">
    <property type="entry name" value="T4SS_TraH"/>
</dbReference>
<keyword evidence="3" id="KW-1185">Reference proteome</keyword>
<protein>
    <submittedName>
        <fullName evidence="2">Conjugal transfer protein TraH</fullName>
    </submittedName>
</protein>
<feature type="chain" id="PRO_5045148322" evidence="1">
    <location>
        <begin position="46"/>
        <end position="488"/>
    </location>
</feature>
<evidence type="ECO:0000313" key="2">
    <source>
        <dbReference type="EMBL" id="QYC09663.1"/>
    </source>
</evidence>
<sequence length="488" mass="52481">MKRKNDHRAPGADPIAKLKGRRRRRAALASVVAASFTLLSSAAPASDVNSSMDTYWSSSLGSANVTGPTAFQGQSAGYYTLGNMAVRTPQETTQIGSIQMPSVRAGCGGIDIFTGGFSFINSDQLVAHMKSVASNAISYAFMLALKSLSPIVADQIESLQKLANEVNAQNMSSCQQAQALVGGLWGRSDTASMQVCTDLSTYRGFYSDRIAARHDCPNRLAQNLNNLPAQDKKSIPVNKNIAWEATKQHPLLAGDRELAELMMTLTGTIIYRCPDNNGCIIDVIPADADDDGVITKLLDGGSLRTHRCDTVELCLNPVKYGGSQNLVASKALKNRVEAMLRGIVGKIQARQTLNAQEQDFLNMVSLPVYKMASVYTAQQGAAAAGTLAQYSDIIALDLLYTWLNRSVSMVEDGARNMVGMDEGQLNQWRASIDTVRQNIGAKQSLVAEKTSSIEAMISRTQQAEQVLTARIGTRIGDAIAFSASQTPN</sequence>
<organism evidence="2 3">
    <name type="scientific">Brevundimonas nasdae</name>
    <dbReference type="NCBI Taxonomy" id="172043"/>
    <lineage>
        <taxon>Bacteria</taxon>
        <taxon>Pseudomonadati</taxon>
        <taxon>Pseudomonadota</taxon>
        <taxon>Alphaproteobacteria</taxon>
        <taxon>Caulobacterales</taxon>
        <taxon>Caulobacteraceae</taxon>
        <taxon>Brevundimonas</taxon>
    </lineage>
</organism>
<dbReference type="RefSeq" id="WP_153923406.1">
    <property type="nucleotide sequence ID" value="NZ_CP080034.1"/>
</dbReference>
<accession>A0ABX8TGA4</accession>
<feature type="signal peptide" evidence="1">
    <location>
        <begin position="1"/>
        <end position="45"/>
    </location>
</feature>
<reference evidence="2 3" key="1">
    <citation type="submission" date="2021-07" db="EMBL/GenBank/DDBJ databases">
        <title>Isolation and characterization of bacteria from a gold mining with a capacity of golden bioaccumulation.</title>
        <authorList>
            <person name="Yang X.J."/>
        </authorList>
    </citation>
    <scope>NUCLEOTIDE SEQUENCE [LARGE SCALE GENOMIC DNA]</scope>
    <source>
        <strain evidence="2 3">Au29</strain>
    </source>
</reference>
<evidence type="ECO:0000313" key="3">
    <source>
        <dbReference type="Proteomes" id="UP000824334"/>
    </source>
</evidence>
<dbReference type="EMBL" id="CP080034">
    <property type="protein sequence ID" value="QYC09663.1"/>
    <property type="molecule type" value="Genomic_DNA"/>
</dbReference>
<name>A0ABX8TGA4_9CAUL</name>
<evidence type="ECO:0000256" key="1">
    <source>
        <dbReference type="SAM" id="SignalP"/>
    </source>
</evidence>